<sequence>MGHRANLIMINGDSYDLHYDRWLGNVIPGVFFWGRIERRMLARAIAAVKVEVQQKRNPDALQKGAW</sequence>
<proteinExistence type="predicted"/>
<comment type="caution">
    <text evidence="1">The sequence shown here is derived from an EMBL/GenBank/DDBJ whole genome shotgun (WGS) entry which is preliminary data.</text>
</comment>
<accession>A0A2T4Z7Q3</accession>
<name>A0A2T4Z7Q3_9BACL</name>
<evidence type="ECO:0000313" key="2">
    <source>
        <dbReference type="Proteomes" id="UP000241639"/>
    </source>
</evidence>
<protein>
    <submittedName>
        <fullName evidence="1">Uncharacterized protein</fullName>
    </submittedName>
</protein>
<organism evidence="1 2">
    <name type="scientific">Desmospora activa DSM 45169</name>
    <dbReference type="NCBI Taxonomy" id="1121389"/>
    <lineage>
        <taxon>Bacteria</taxon>
        <taxon>Bacillati</taxon>
        <taxon>Bacillota</taxon>
        <taxon>Bacilli</taxon>
        <taxon>Bacillales</taxon>
        <taxon>Thermoactinomycetaceae</taxon>
        <taxon>Desmospora</taxon>
    </lineage>
</organism>
<evidence type="ECO:0000313" key="1">
    <source>
        <dbReference type="EMBL" id="PTM57928.1"/>
    </source>
</evidence>
<dbReference type="RefSeq" id="WP_107724792.1">
    <property type="nucleotide sequence ID" value="NZ_PZZP01000001.1"/>
</dbReference>
<dbReference type="OrthoDB" id="2528990at2"/>
<keyword evidence="2" id="KW-1185">Reference proteome</keyword>
<dbReference type="Proteomes" id="UP000241639">
    <property type="component" value="Unassembled WGS sequence"/>
</dbReference>
<dbReference type="EMBL" id="PZZP01000001">
    <property type="protein sequence ID" value="PTM57928.1"/>
    <property type="molecule type" value="Genomic_DNA"/>
</dbReference>
<reference evidence="1 2" key="1">
    <citation type="submission" date="2018-04" db="EMBL/GenBank/DDBJ databases">
        <title>Genomic Encyclopedia of Archaeal and Bacterial Type Strains, Phase II (KMG-II): from individual species to whole genera.</title>
        <authorList>
            <person name="Goeker M."/>
        </authorList>
    </citation>
    <scope>NUCLEOTIDE SEQUENCE [LARGE SCALE GENOMIC DNA]</scope>
    <source>
        <strain evidence="1 2">DSM 45169</strain>
    </source>
</reference>
<gene>
    <name evidence="1" type="ORF">C8J48_0496</name>
</gene>
<dbReference type="AlphaFoldDB" id="A0A2T4Z7Q3"/>